<keyword evidence="2" id="KW-1185">Reference proteome</keyword>
<gene>
    <name evidence="1" type="ORF">VSVS05_03243</name>
</gene>
<protein>
    <submittedName>
        <fullName evidence="1">Uncharacterized protein</fullName>
    </submittedName>
</protein>
<reference evidence="1 2" key="1">
    <citation type="submission" date="2016-07" db="EMBL/GenBank/DDBJ databases">
        <title>Genome sequencing of Vibrio scophthalmi strain VS-05, an isolated from Paralichthys olivaceus.</title>
        <authorList>
            <person name="Han H.-J."/>
        </authorList>
    </citation>
    <scope>NUCLEOTIDE SEQUENCE [LARGE SCALE GENOMIC DNA]</scope>
    <source>
        <strain evidence="1 2">VS-05</strain>
    </source>
</reference>
<accession>A0A1C7FED1</accession>
<organism evidence="1 2">
    <name type="scientific">Vibrio scophthalmi</name>
    <dbReference type="NCBI Taxonomy" id="45658"/>
    <lineage>
        <taxon>Bacteria</taxon>
        <taxon>Pseudomonadati</taxon>
        <taxon>Pseudomonadota</taxon>
        <taxon>Gammaproteobacteria</taxon>
        <taxon>Vibrionales</taxon>
        <taxon>Vibrionaceae</taxon>
        <taxon>Vibrio</taxon>
    </lineage>
</organism>
<dbReference type="AlphaFoldDB" id="A0A1C7FED1"/>
<dbReference type="GeneID" id="96874669"/>
<evidence type="ECO:0000313" key="1">
    <source>
        <dbReference type="EMBL" id="ANU38281.1"/>
    </source>
</evidence>
<dbReference type="RefSeq" id="WP_065546170.1">
    <property type="nucleotide sequence ID" value="NZ_CP016415.1"/>
</dbReference>
<sequence length="181" mass="21037">MKTLVLEALERSMERIEDNYPIEREVDFQSVLFGELYKAIPEAVVRFEHTLTSDYQSYHMRGSNTENRKSRVDLQIALDSKVIVIELKYFKGASKEDRMDMLADIAKVERIVEAGEASEGFCIQLVKKNVVERLPTGTVDIKSYNEKVGRWDYNFEIKGRYQISPKLRMDGRTLIVHHVTM</sequence>
<proteinExistence type="predicted"/>
<dbReference type="Proteomes" id="UP000092528">
    <property type="component" value="Chromosome 2"/>
</dbReference>
<name>A0A1C7FED1_9VIBR</name>
<evidence type="ECO:0000313" key="2">
    <source>
        <dbReference type="Proteomes" id="UP000092528"/>
    </source>
</evidence>
<dbReference type="EMBL" id="CP016415">
    <property type="protein sequence ID" value="ANU38281.1"/>
    <property type="molecule type" value="Genomic_DNA"/>
</dbReference>